<dbReference type="Proteomes" id="UP000018745">
    <property type="component" value="Chromosome"/>
</dbReference>
<sequence length="278" mass="30785">MNKYLLFTLGAGGVASGTLAGVLSFSAIKEIQVLGVTVPTNDLAESQDATPTGQESSEPELEGSGQNTPSHEPTGTKFTNDKNEEGKALTDRAPRQEENLEDSTETEEEVSSPSNPEIKGEKETETPDTLQSQKVAPEDDTHEISDPSIEPQLLEKEDLIIEWTPVSERNWFSVDSGDPDILEDGYQWDINKECVKSQQGDQIVFKCELDYSKPKTFVNFSFSPSLVPELSEKNWSNLWELSISSTYLDNVITLGLLFHDDISKEIKIPLVSQITQKT</sequence>
<organism evidence="2 3">
    <name type="scientific">Mycoplasma ovis str. Michigan</name>
    <dbReference type="NCBI Taxonomy" id="1415773"/>
    <lineage>
        <taxon>Bacteria</taxon>
        <taxon>Bacillati</taxon>
        <taxon>Mycoplasmatota</taxon>
        <taxon>Mollicutes</taxon>
        <taxon>Mycoplasmataceae</taxon>
        <taxon>Mycoplasma</taxon>
    </lineage>
</organism>
<reference evidence="2 3" key="1">
    <citation type="journal article" date="2014" name="Genome Announc.">
        <title>Complete Genome Sequence of Mycoplasma ovis Strain Michigan, a Hemoplasma of Sheep with Two Distinct 16S rRNA Genes.</title>
        <authorList>
            <person name="Deshuillers P.L."/>
            <person name="Santos A.P."/>
            <person name="do Nascimento N.C."/>
            <person name="Hampel J.A."/>
            <person name="Bergin I.L."/>
            <person name="Dyson M.C."/>
            <person name="Messick J.B."/>
        </authorList>
    </citation>
    <scope>NUCLEOTIDE SEQUENCE [LARGE SCALE GENOMIC DNA]</scope>
    <source>
        <strain evidence="2 3">Michigan</strain>
    </source>
</reference>
<accession>A0ABM5P2A3</accession>
<feature type="region of interest" description="Disordered" evidence="1">
    <location>
        <begin position="42"/>
        <end position="153"/>
    </location>
</feature>
<feature type="compositionally biased region" description="Polar residues" evidence="1">
    <location>
        <begin position="42"/>
        <end position="56"/>
    </location>
</feature>
<evidence type="ECO:0000256" key="1">
    <source>
        <dbReference type="SAM" id="MobiDB-lite"/>
    </source>
</evidence>
<proteinExistence type="predicted"/>
<evidence type="ECO:0000313" key="2">
    <source>
        <dbReference type="EMBL" id="AHC40404.1"/>
    </source>
</evidence>
<keyword evidence="3" id="KW-1185">Reference proteome</keyword>
<protein>
    <submittedName>
        <fullName evidence="2">Uncharacterized protein</fullName>
    </submittedName>
</protein>
<feature type="compositionally biased region" description="Polar residues" evidence="1">
    <location>
        <begin position="64"/>
        <end position="78"/>
    </location>
</feature>
<name>A0ABM5P2A3_9MOLU</name>
<evidence type="ECO:0000313" key="3">
    <source>
        <dbReference type="Proteomes" id="UP000018745"/>
    </source>
</evidence>
<feature type="compositionally biased region" description="Basic and acidic residues" evidence="1">
    <location>
        <begin position="79"/>
        <end position="98"/>
    </location>
</feature>
<feature type="compositionally biased region" description="Acidic residues" evidence="1">
    <location>
        <begin position="99"/>
        <end position="110"/>
    </location>
</feature>
<feature type="compositionally biased region" description="Basic and acidic residues" evidence="1">
    <location>
        <begin position="136"/>
        <end position="145"/>
    </location>
</feature>
<gene>
    <name evidence="2" type="ORF">OVS_03255</name>
</gene>
<dbReference type="EMBL" id="CP006935">
    <property type="protein sequence ID" value="AHC40404.1"/>
    <property type="molecule type" value="Genomic_DNA"/>
</dbReference>